<dbReference type="Pfam" id="PF16264">
    <property type="entry name" value="SatD"/>
    <property type="match status" value="1"/>
</dbReference>
<dbReference type="AlphaFoldDB" id="A0A942US61"/>
<evidence type="ECO:0000313" key="2">
    <source>
        <dbReference type="Proteomes" id="UP000724672"/>
    </source>
</evidence>
<dbReference type="InterPro" id="IPR032580">
    <property type="entry name" value="SatD"/>
</dbReference>
<reference evidence="1" key="1">
    <citation type="submission" date="2019-12" db="EMBL/GenBank/DDBJ databases">
        <title>Clostridiaceae gen. nov. sp. nov., isolated from sediment in Xinjiang, China.</title>
        <authorList>
            <person name="Zhang R."/>
        </authorList>
    </citation>
    <scope>NUCLEOTIDE SEQUENCE</scope>
    <source>
        <strain evidence="1">D2Q-11</strain>
    </source>
</reference>
<organism evidence="1 2">
    <name type="scientific">Anaeromonas frigoriresistens</name>
    <dbReference type="NCBI Taxonomy" id="2683708"/>
    <lineage>
        <taxon>Bacteria</taxon>
        <taxon>Bacillati</taxon>
        <taxon>Bacillota</taxon>
        <taxon>Tissierellia</taxon>
        <taxon>Tissierellales</taxon>
        <taxon>Thermohalobacteraceae</taxon>
        <taxon>Anaeromonas</taxon>
    </lineage>
</organism>
<comment type="caution">
    <text evidence="1">The sequence shown here is derived from an EMBL/GenBank/DDBJ whole genome shotgun (WGS) entry which is preliminary data.</text>
</comment>
<gene>
    <name evidence="1" type="ORF">GOQ27_00615</name>
</gene>
<name>A0A942US61_9FIRM</name>
<evidence type="ECO:0000313" key="1">
    <source>
        <dbReference type="EMBL" id="MBS4536940.1"/>
    </source>
</evidence>
<dbReference type="EMBL" id="WSFT01000006">
    <property type="protein sequence ID" value="MBS4536940.1"/>
    <property type="molecule type" value="Genomic_DNA"/>
</dbReference>
<evidence type="ECO:0008006" key="3">
    <source>
        <dbReference type="Google" id="ProtNLM"/>
    </source>
</evidence>
<dbReference type="Proteomes" id="UP000724672">
    <property type="component" value="Unassembled WGS sequence"/>
</dbReference>
<proteinExistence type="predicted"/>
<protein>
    <recommendedName>
        <fullName evidence="3">SatD family (SatD)</fullName>
    </recommendedName>
</protein>
<accession>A0A942US61</accession>
<keyword evidence="2" id="KW-1185">Reference proteome</keyword>
<dbReference type="RefSeq" id="WP_203364873.1">
    <property type="nucleotide sequence ID" value="NZ_WSFT01000006.1"/>
</dbReference>
<sequence length="261" mass="30850">MTLYGVVNMDIVASRKKSKELREKIQHNLFEYIEYINKKFKGILVAPVELTLGDEWQLITLNPESSYNIIHEFQKLIWKDNFQFYAGVGIGTLSTDIYDDTRKMDGECFLNARKALEIVKNNSYSQKYIHSKNNRVFFYSPTMNDIENNLSIYKNEFDIKEVAATSKRDSQFHQNINIANLINTIIENNEILINKMTKKQQQIYLDYIELGTYRKIIEEKNTKETIGGISQKLNNAEFFTIQQNYKMIEKLFAYYCDMRRE</sequence>